<dbReference type="AlphaFoldDB" id="A0AAV6W0V8"/>
<dbReference type="Proteomes" id="UP000827092">
    <property type="component" value="Unassembled WGS sequence"/>
</dbReference>
<feature type="compositionally biased region" description="Polar residues" evidence="1">
    <location>
        <begin position="1"/>
        <end position="11"/>
    </location>
</feature>
<feature type="region of interest" description="Disordered" evidence="1">
    <location>
        <begin position="29"/>
        <end position="56"/>
    </location>
</feature>
<protein>
    <submittedName>
        <fullName evidence="2">Uncharacterized protein</fullName>
    </submittedName>
</protein>
<feature type="region of interest" description="Disordered" evidence="1">
    <location>
        <begin position="1"/>
        <end position="20"/>
    </location>
</feature>
<name>A0AAV6W0V8_9ARAC</name>
<keyword evidence="3" id="KW-1185">Reference proteome</keyword>
<accession>A0AAV6W0V8</accession>
<evidence type="ECO:0000313" key="2">
    <source>
        <dbReference type="EMBL" id="KAG8201602.1"/>
    </source>
</evidence>
<comment type="caution">
    <text evidence="2">The sequence shown here is derived from an EMBL/GenBank/DDBJ whole genome shotgun (WGS) entry which is preliminary data.</text>
</comment>
<gene>
    <name evidence="2" type="ORF">JTE90_012676</name>
</gene>
<sequence length="133" mass="14745">MPPHTCSSAHHSLTDKPVYHEQKTPFFTTQQAGAKKNQCNFSSSSPNRTAASGIRSVTEISDQSPDLTVRSLRQSEPKAGAPNKAINFVLWHSSQLRHLGRGRKEGGEVRALLIHHCQTPVIDRLEHPFSPWG</sequence>
<reference evidence="2 3" key="1">
    <citation type="journal article" date="2022" name="Nat. Ecol. Evol.">
        <title>A masculinizing supergene underlies an exaggerated male reproductive morph in a spider.</title>
        <authorList>
            <person name="Hendrickx F."/>
            <person name="De Corte Z."/>
            <person name="Sonet G."/>
            <person name="Van Belleghem S.M."/>
            <person name="Kostlbacher S."/>
            <person name="Vangestel C."/>
        </authorList>
    </citation>
    <scope>NUCLEOTIDE SEQUENCE [LARGE SCALE GENOMIC DNA]</scope>
    <source>
        <strain evidence="2">W744_W776</strain>
    </source>
</reference>
<organism evidence="2 3">
    <name type="scientific">Oedothorax gibbosus</name>
    <dbReference type="NCBI Taxonomy" id="931172"/>
    <lineage>
        <taxon>Eukaryota</taxon>
        <taxon>Metazoa</taxon>
        <taxon>Ecdysozoa</taxon>
        <taxon>Arthropoda</taxon>
        <taxon>Chelicerata</taxon>
        <taxon>Arachnida</taxon>
        <taxon>Araneae</taxon>
        <taxon>Araneomorphae</taxon>
        <taxon>Entelegynae</taxon>
        <taxon>Araneoidea</taxon>
        <taxon>Linyphiidae</taxon>
        <taxon>Erigoninae</taxon>
        <taxon>Oedothorax</taxon>
    </lineage>
</organism>
<proteinExistence type="predicted"/>
<dbReference type="EMBL" id="JAFNEN010000003">
    <property type="protein sequence ID" value="KAG8201602.1"/>
    <property type="molecule type" value="Genomic_DNA"/>
</dbReference>
<feature type="compositionally biased region" description="Polar residues" evidence="1">
    <location>
        <begin position="29"/>
        <end position="50"/>
    </location>
</feature>
<evidence type="ECO:0000313" key="3">
    <source>
        <dbReference type="Proteomes" id="UP000827092"/>
    </source>
</evidence>
<evidence type="ECO:0000256" key="1">
    <source>
        <dbReference type="SAM" id="MobiDB-lite"/>
    </source>
</evidence>